<dbReference type="AlphaFoldDB" id="A0A224ABR2"/>
<proteinExistence type="predicted"/>
<organism evidence="2">
    <name type="scientific">Oospira (Acrophaedusa) sp. RM-2016</name>
    <dbReference type="NCBI Taxonomy" id="1885895"/>
    <lineage>
        <taxon>Eukaryota</taxon>
        <taxon>Metazoa</taxon>
        <taxon>Spiralia</taxon>
        <taxon>Lophotrochozoa</taxon>
        <taxon>Mollusca</taxon>
        <taxon>Gastropoda</taxon>
        <taxon>Heterobranchia</taxon>
        <taxon>Euthyneura</taxon>
        <taxon>Panpulmonata</taxon>
        <taxon>Eupulmonata</taxon>
        <taxon>Stylommatophora</taxon>
        <taxon>Helicina</taxon>
        <taxon>Clausilioidea</taxon>
        <taxon>Clausiliidae</taxon>
        <taxon>Phaedusinae</taxon>
        <taxon>Oospira</taxon>
    </lineage>
</organism>
<sequence>MLWIPQYLSVLMMFLVLLYFSMKNHYLPVIIILEVISLFALMISITMCFLVMESPNCFFLILTLLVCEAAMGLSILLSVMKINGNDKISSLLSW</sequence>
<gene>
    <name evidence="2" type="primary">ND4L</name>
</gene>
<dbReference type="EMBL" id="LC172048">
    <property type="protein sequence ID" value="BBA10520.1"/>
    <property type="molecule type" value="Genomic_DNA"/>
</dbReference>
<name>A0A224ABR2_9EUPU</name>
<keyword evidence="1" id="KW-0812">Transmembrane</keyword>
<feature type="transmembrane region" description="Helical" evidence="1">
    <location>
        <begin position="6"/>
        <end position="22"/>
    </location>
</feature>
<reference evidence="2" key="1">
    <citation type="journal article" date="2017" name="Zool. J. Linn. Soc.">
        <title>Molecular phylogeny, frequent parallel evolution and new system of Japanese clausiliid land snails (Gastropoda: Stylommatophora).</title>
        <authorList>
            <person name="Motochin R."/>
            <person name="Wang M."/>
            <person name="Ueshima R."/>
        </authorList>
    </citation>
    <scope>NUCLEOTIDE SEQUENCE</scope>
    <source>
        <strain evidence="2">AJ81</strain>
        <tissue evidence="2">Muscle</tissue>
    </source>
</reference>
<dbReference type="Gene3D" id="1.10.287.3510">
    <property type="match status" value="1"/>
</dbReference>
<accession>A0A224ABR2</accession>
<keyword evidence="2" id="KW-0496">Mitochondrion</keyword>
<feature type="transmembrane region" description="Helical" evidence="1">
    <location>
        <begin position="29"/>
        <end position="52"/>
    </location>
</feature>
<geneLocation type="mitochondrion" evidence="2"/>
<feature type="transmembrane region" description="Helical" evidence="1">
    <location>
        <begin position="58"/>
        <end position="79"/>
    </location>
</feature>
<protein>
    <submittedName>
        <fullName evidence="2">NADH dehydrogenase subunit 4L</fullName>
    </submittedName>
</protein>
<evidence type="ECO:0000313" key="2">
    <source>
        <dbReference type="EMBL" id="BBA10520.1"/>
    </source>
</evidence>
<evidence type="ECO:0000256" key="1">
    <source>
        <dbReference type="SAM" id="Phobius"/>
    </source>
</evidence>
<keyword evidence="1" id="KW-0472">Membrane</keyword>
<keyword evidence="1" id="KW-1133">Transmembrane helix</keyword>